<dbReference type="InterPro" id="IPR058031">
    <property type="entry name" value="AAA_lid_NorR"/>
</dbReference>
<feature type="domain" description="Sigma-54 factor interaction" evidence="8">
    <location>
        <begin position="328"/>
        <end position="554"/>
    </location>
</feature>
<name>A0A9Q8YG77_ENSAD</name>
<dbReference type="InterPro" id="IPR002197">
    <property type="entry name" value="HTH_Fis"/>
</dbReference>
<dbReference type="InterPro" id="IPR009057">
    <property type="entry name" value="Homeodomain-like_sf"/>
</dbReference>
<keyword evidence="1" id="KW-0547">Nucleotide-binding</keyword>
<organism evidence="9 10">
    <name type="scientific">Ensifer adhaerens</name>
    <name type="common">Sinorhizobium morelense</name>
    <dbReference type="NCBI Taxonomy" id="106592"/>
    <lineage>
        <taxon>Bacteria</taxon>
        <taxon>Pseudomonadati</taxon>
        <taxon>Pseudomonadota</taxon>
        <taxon>Alphaproteobacteria</taxon>
        <taxon>Hyphomicrobiales</taxon>
        <taxon>Rhizobiaceae</taxon>
        <taxon>Sinorhizobium/Ensifer group</taxon>
        <taxon>Ensifer</taxon>
    </lineage>
</organism>
<evidence type="ECO:0000259" key="8">
    <source>
        <dbReference type="PROSITE" id="PS50045"/>
    </source>
</evidence>
<dbReference type="Gene3D" id="3.30.450.40">
    <property type="match status" value="1"/>
</dbReference>
<dbReference type="InterPro" id="IPR025944">
    <property type="entry name" value="Sigma_54_int_dom_CS"/>
</dbReference>
<keyword evidence="3" id="KW-0902">Two-component regulatory system</keyword>
<dbReference type="PANTHER" id="PTHR32071:SF77">
    <property type="entry name" value="TRANSCRIPTIONAL REGULATORY PROTEIN"/>
    <property type="match status" value="1"/>
</dbReference>
<dbReference type="Gene3D" id="1.10.10.60">
    <property type="entry name" value="Homeodomain-like"/>
    <property type="match status" value="1"/>
</dbReference>
<sequence length="656" mass="71198">MLGTDDHFRLIETAVLSNSGKSSEWRTASWERCLKDYKLDPSRAQLVDLSRRELREELDIFDADVALATRELESTLMMIEGGGYSAHIANRNGVIISERRSRDAGFYCSTDRIGAVWSEEVGGTNGIGTALKNLSPTAVYLSDHFYADLTGQACASAPFFGPDGQVLGVVNLSTYNPGVPQLAHRVVFGVAQITADRLETAYFRNAFRKFYTLSVAADQRSTVIFAIDTDFRIVSATRNARSLFKLDDSAIGSRTLWAIFEKIRGNPALDYLCDSLNELRPLGSGKVVEVTLRRPLSVASTPSIVGAAIASKVAKPKLGKKVTTLAECAGNDRNMKRNIDVLKKVFGSGLHMLLLGETGVGKDTLARALHYESERAAGPFVAFNCSAVPETLIDSELFGYSAGAFTGASKEGNVGRIVEADKGTLFLDEIGDMPIQLQTRLLRFLETQEVMPLGSGRVRTVDVQVVAATHQDLNSKVASGAFRQDLFYRLAGAIVTLPALREREDLQTIIANLMSQVSEDCEVKISDEAMRLLLAHSWPGNIRELRNVLTRAVKLASSGVIQPEDLMLVQSIPARSEVVFTGVKSNQASGLDPAATQRSAPAMPRRIAAAEADKEALVAAMKTYGGDPVACMQALGISRATFYRKLKQFGLTSAGR</sequence>
<keyword evidence="7" id="KW-0804">Transcription</keyword>
<proteinExistence type="predicted"/>
<accession>A0A9Q8YG77</accession>
<dbReference type="EMBL" id="CP098809">
    <property type="protein sequence ID" value="USJ27976.1"/>
    <property type="molecule type" value="Genomic_DNA"/>
</dbReference>
<dbReference type="InterPro" id="IPR029016">
    <property type="entry name" value="GAF-like_dom_sf"/>
</dbReference>
<dbReference type="Pfam" id="PF25601">
    <property type="entry name" value="AAA_lid_14"/>
    <property type="match status" value="1"/>
</dbReference>
<dbReference type="CDD" id="cd00009">
    <property type="entry name" value="AAA"/>
    <property type="match status" value="1"/>
</dbReference>
<keyword evidence="5" id="KW-0238">DNA-binding</keyword>
<protein>
    <submittedName>
        <fullName evidence="9">Sigma-54-dependent Fis family transcriptional regulator</fullName>
    </submittedName>
</protein>
<evidence type="ECO:0000256" key="3">
    <source>
        <dbReference type="ARBA" id="ARBA00023012"/>
    </source>
</evidence>
<dbReference type="RefSeq" id="WP_252161328.1">
    <property type="nucleotide sequence ID" value="NZ_CP098809.1"/>
</dbReference>
<evidence type="ECO:0000256" key="4">
    <source>
        <dbReference type="ARBA" id="ARBA00023015"/>
    </source>
</evidence>
<dbReference type="Pfam" id="PF00158">
    <property type="entry name" value="Sigma54_activat"/>
    <property type="match status" value="1"/>
</dbReference>
<keyword evidence="2" id="KW-0067">ATP-binding</keyword>
<evidence type="ECO:0000256" key="5">
    <source>
        <dbReference type="ARBA" id="ARBA00023125"/>
    </source>
</evidence>
<evidence type="ECO:0000256" key="1">
    <source>
        <dbReference type="ARBA" id="ARBA00022741"/>
    </source>
</evidence>
<dbReference type="PROSITE" id="PS00675">
    <property type="entry name" value="SIGMA54_INTERACT_1"/>
    <property type="match status" value="1"/>
</dbReference>
<dbReference type="GO" id="GO:0043565">
    <property type="term" value="F:sequence-specific DNA binding"/>
    <property type="evidence" value="ECO:0007669"/>
    <property type="project" value="InterPro"/>
</dbReference>
<dbReference type="InterPro" id="IPR027417">
    <property type="entry name" value="P-loop_NTPase"/>
</dbReference>
<dbReference type="SUPFAM" id="SSF52540">
    <property type="entry name" value="P-loop containing nucleoside triphosphate hydrolases"/>
    <property type="match status" value="1"/>
</dbReference>
<dbReference type="Pfam" id="PF02954">
    <property type="entry name" value="HTH_8"/>
    <property type="match status" value="1"/>
</dbReference>
<keyword evidence="4" id="KW-0805">Transcription regulation</keyword>
<dbReference type="PROSITE" id="PS00676">
    <property type="entry name" value="SIGMA54_INTERACT_2"/>
    <property type="match status" value="1"/>
</dbReference>
<keyword evidence="6" id="KW-0010">Activator</keyword>
<evidence type="ECO:0000256" key="7">
    <source>
        <dbReference type="ARBA" id="ARBA00023163"/>
    </source>
</evidence>
<dbReference type="Gene3D" id="3.40.50.300">
    <property type="entry name" value="P-loop containing nucleotide triphosphate hydrolases"/>
    <property type="match status" value="1"/>
</dbReference>
<dbReference type="SMART" id="SM00382">
    <property type="entry name" value="AAA"/>
    <property type="match status" value="1"/>
</dbReference>
<dbReference type="FunFam" id="3.40.50.300:FF:000006">
    <property type="entry name" value="DNA-binding transcriptional regulator NtrC"/>
    <property type="match status" value="1"/>
</dbReference>
<dbReference type="GO" id="GO:0006355">
    <property type="term" value="P:regulation of DNA-templated transcription"/>
    <property type="evidence" value="ECO:0007669"/>
    <property type="project" value="InterPro"/>
</dbReference>
<reference evidence="9" key="1">
    <citation type="submission" date="2022-06" db="EMBL/GenBank/DDBJ databases">
        <title>Physiological and biochemical characterization and genomic elucidation of a strain of the genus Ensifer adhaerens M8 that combines arsenic oxidation and chromium reduction.</title>
        <authorList>
            <person name="Li X."/>
            <person name="Yu c."/>
        </authorList>
    </citation>
    <scope>NUCLEOTIDE SEQUENCE</scope>
    <source>
        <strain evidence="9">M8</strain>
        <plasmid evidence="9">pB</plasmid>
    </source>
</reference>
<dbReference type="InterPro" id="IPR003593">
    <property type="entry name" value="AAA+_ATPase"/>
</dbReference>
<dbReference type="AlphaFoldDB" id="A0A9Q8YG77"/>
<dbReference type="GO" id="GO:0000160">
    <property type="term" value="P:phosphorelay signal transduction system"/>
    <property type="evidence" value="ECO:0007669"/>
    <property type="project" value="UniProtKB-KW"/>
</dbReference>
<evidence type="ECO:0000313" key="10">
    <source>
        <dbReference type="Proteomes" id="UP001055460"/>
    </source>
</evidence>
<dbReference type="PANTHER" id="PTHR32071">
    <property type="entry name" value="TRANSCRIPTIONAL REGULATORY PROTEIN"/>
    <property type="match status" value="1"/>
</dbReference>
<dbReference type="SUPFAM" id="SSF46689">
    <property type="entry name" value="Homeodomain-like"/>
    <property type="match status" value="1"/>
</dbReference>
<gene>
    <name evidence="9" type="ORF">NE863_29355</name>
</gene>
<dbReference type="InterPro" id="IPR002078">
    <property type="entry name" value="Sigma_54_int"/>
</dbReference>
<dbReference type="InterPro" id="IPR025943">
    <property type="entry name" value="Sigma_54_int_dom_ATP-bd_2"/>
</dbReference>
<dbReference type="PROSITE" id="PS00688">
    <property type="entry name" value="SIGMA54_INTERACT_3"/>
    <property type="match status" value="1"/>
</dbReference>
<dbReference type="GO" id="GO:0005524">
    <property type="term" value="F:ATP binding"/>
    <property type="evidence" value="ECO:0007669"/>
    <property type="project" value="UniProtKB-KW"/>
</dbReference>
<dbReference type="Gene3D" id="1.10.8.60">
    <property type="match status" value="1"/>
</dbReference>
<evidence type="ECO:0000256" key="6">
    <source>
        <dbReference type="ARBA" id="ARBA00023159"/>
    </source>
</evidence>
<evidence type="ECO:0000256" key="2">
    <source>
        <dbReference type="ARBA" id="ARBA00022840"/>
    </source>
</evidence>
<dbReference type="Proteomes" id="UP001055460">
    <property type="component" value="Plasmid pB"/>
</dbReference>
<geneLocation type="plasmid" evidence="9 10">
    <name>pB</name>
</geneLocation>
<dbReference type="PROSITE" id="PS50045">
    <property type="entry name" value="SIGMA54_INTERACT_4"/>
    <property type="match status" value="1"/>
</dbReference>
<evidence type="ECO:0000313" key="9">
    <source>
        <dbReference type="EMBL" id="USJ27976.1"/>
    </source>
</evidence>
<keyword evidence="9" id="KW-0614">Plasmid</keyword>
<dbReference type="InterPro" id="IPR025662">
    <property type="entry name" value="Sigma_54_int_dom_ATP-bd_1"/>
</dbReference>